<protein>
    <submittedName>
        <fullName evidence="3">Uncharacterized protein</fullName>
    </submittedName>
</protein>
<gene>
    <name evidence="3" type="ORF">SAMN05444921_12528</name>
</gene>
<dbReference type="EMBL" id="FNHI01000025">
    <property type="protein sequence ID" value="SDN36470.1"/>
    <property type="molecule type" value="Genomic_DNA"/>
</dbReference>
<proteinExistence type="predicted"/>
<feature type="compositionally biased region" description="Low complexity" evidence="1">
    <location>
        <begin position="160"/>
        <end position="171"/>
    </location>
</feature>
<dbReference type="AlphaFoldDB" id="A0A1H0ASJ2"/>
<keyword evidence="2" id="KW-0812">Transmembrane</keyword>
<evidence type="ECO:0000256" key="2">
    <source>
        <dbReference type="SAM" id="Phobius"/>
    </source>
</evidence>
<feature type="compositionally biased region" description="Low complexity" evidence="1">
    <location>
        <begin position="110"/>
        <end position="141"/>
    </location>
</feature>
<dbReference type="STRING" id="1196353.SAMN05444921_12528"/>
<dbReference type="RefSeq" id="WP_244529752.1">
    <property type="nucleotide sequence ID" value="NZ_FNHI01000025.1"/>
</dbReference>
<keyword evidence="4" id="KW-1185">Reference proteome</keyword>
<dbReference type="Proteomes" id="UP000199063">
    <property type="component" value="Unassembled WGS sequence"/>
</dbReference>
<keyword evidence="2" id="KW-0472">Membrane</keyword>
<feature type="compositionally biased region" description="Low complexity" evidence="1">
    <location>
        <begin position="180"/>
        <end position="192"/>
    </location>
</feature>
<name>A0A1H0ASJ2_9ACTN</name>
<feature type="transmembrane region" description="Helical" evidence="2">
    <location>
        <begin position="64"/>
        <end position="85"/>
    </location>
</feature>
<accession>A0A1H0ASJ2</accession>
<keyword evidence="2" id="KW-1133">Transmembrane helix</keyword>
<feature type="region of interest" description="Disordered" evidence="1">
    <location>
        <begin position="95"/>
        <end position="238"/>
    </location>
</feature>
<evidence type="ECO:0000313" key="3">
    <source>
        <dbReference type="EMBL" id="SDN36470.1"/>
    </source>
</evidence>
<sequence>MENRREKSRIGHTHDPNEVTIQIDSVEFRRLQAAQMTPEAPRESADGPVFVDESGRRSKKFRRIGWVLALVCAGYAVTLVVALIGGNSNAPSLLIPGPADDKADTAEETPGPSDAPSAPAPAGAEVVAGVPSPSGSPAAVPRQPAGSAGEPGGDRSSSPAGASGTGAATTTGGAGGAGGATADPKPTVSTPPGGAGGTGGEEPPPDPVDPTTPTETATEEPTGEPVAQGRQLAGEGAR</sequence>
<evidence type="ECO:0000313" key="4">
    <source>
        <dbReference type="Proteomes" id="UP000199063"/>
    </source>
</evidence>
<organism evidence="3 4">
    <name type="scientific">Streptomyces wuyuanensis</name>
    <dbReference type="NCBI Taxonomy" id="1196353"/>
    <lineage>
        <taxon>Bacteria</taxon>
        <taxon>Bacillati</taxon>
        <taxon>Actinomycetota</taxon>
        <taxon>Actinomycetes</taxon>
        <taxon>Kitasatosporales</taxon>
        <taxon>Streptomycetaceae</taxon>
        <taxon>Streptomyces</taxon>
    </lineage>
</organism>
<dbReference type="GeneID" id="40833196"/>
<evidence type="ECO:0000256" key="1">
    <source>
        <dbReference type="SAM" id="MobiDB-lite"/>
    </source>
</evidence>
<reference evidence="4" key="1">
    <citation type="submission" date="2016-10" db="EMBL/GenBank/DDBJ databases">
        <authorList>
            <person name="Varghese N."/>
            <person name="Submissions S."/>
        </authorList>
    </citation>
    <scope>NUCLEOTIDE SEQUENCE [LARGE SCALE GENOMIC DNA]</scope>
    <source>
        <strain evidence="4">CGMCC 4.7042</strain>
    </source>
</reference>